<sequence length="103" mass="11914">MNEALYLIPGWFIQADLEAILESFRSNSADPPLQSRSKRLESRSLNSYIPMTPVSNAWFPRTCFITFRCLVEPVMHLIRFVSKQGPFQQIEINGLVLRRCTSH</sequence>
<organism evidence="1 2">
    <name type="scientific">Melipona bicolor</name>
    <dbReference type="NCBI Taxonomy" id="60889"/>
    <lineage>
        <taxon>Eukaryota</taxon>
        <taxon>Metazoa</taxon>
        <taxon>Ecdysozoa</taxon>
        <taxon>Arthropoda</taxon>
        <taxon>Hexapoda</taxon>
        <taxon>Insecta</taxon>
        <taxon>Pterygota</taxon>
        <taxon>Neoptera</taxon>
        <taxon>Endopterygota</taxon>
        <taxon>Hymenoptera</taxon>
        <taxon>Apocrita</taxon>
        <taxon>Aculeata</taxon>
        <taxon>Apoidea</taxon>
        <taxon>Anthophila</taxon>
        <taxon>Apidae</taxon>
        <taxon>Melipona</taxon>
    </lineage>
</organism>
<feature type="non-terminal residue" evidence="1">
    <location>
        <position position="103"/>
    </location>
</feature>
<comment type="caution">
    <text evidence="1">The sequence shown here is derived from an EMBL/GenBank/DDBJ whole genome shotgun (WGS) entry which is preliminary data.</text>
</comment>
<gene>
    <name evidence="1" type="ORF">K0M31_011699</name>
</gene>
<reference evidence="1" key="1">
    <citation type="submission" date="2021-10" db="EMBL/GenBank/DDBJ databases">
        <title>Melipona bicolor Genome sequencing and assembly.</title>
        <authorList>
            <person name="Araujo N.S."/>
            <person name="Arias M.C."/>
        </authorList>
    </citation>
    <scope>NUCLEOTIDE SEQUENCE</scope>
    <source>
        <strain evidence="1">USP_2M_L1-L4_2017</strain>
        <tissue evidence="1">Whole body</tissue>
    </source>
</reference>
<evidence type="ECO:0000313" key="2">
    <source>
        <dbReference type="Proteomes" id="UP001177670"/>
    </source>
</evidence>
<proteinExistence type="predicted"/>
<accession>A0AA40KV00</accession>
<protein>
    <submittedName>
        <fullName evidence="1">Uncharacterized protein</fullName>
    </submittedName>
</protein>
<dbReference type="EMBL" id="JAHYIQ010000003">
    <property type="protein sequence ID" value="KAK1133913.1"/>
    <property type="molecule type" value="Genomic_DNA"/>
</dbReference>
<keyword evidence="2" id="KW-1185">Reference proteome</keyword>
<dbReference type="Proteomes" id="UP001177670">
    <property type="component" value="Unassembled WGS sequence"/>
</dbReference>
<evidence type="ECO:0000313" key="1">
    <source>
        <dbReference type="EMBL" id="KAK1133913.1"/>
    </source>
</evidence>
<dbReference type="AlphaFoldDB" id="A0AA40KV00"/>
<name>A0AA40KV00_9HYME</name>